<dbReference type="GO" id="GO:0004340">
    <property type="term" value="F:glucokinase activity"/>
    <property type="evidence" value="ECO:0007669"/>
    <property type="project" value="TreeGrafter"/>
</dbReference>
<keyword evidence="5 11" id="KW-0547">Nucleotide-binding</keyword>
<protein>
    <recommendedName>
        <fullName evidence="11">Phosphotransferase</fullName>
        <ecNumber evidence="11">2.7.1.-</ecNumber>
    </recommendedName>
</protein>
<evidence type="ECO:0000256" key="1">
    <source>
        <dbReference type="ARBA" id="ARBA00004888"/>
    </source>
</evidence>
<dbReference type="Gene3D" id="3.40.367.20">
    <property type="match status" value="1"/>
</dbReference>
<keyword evidence="7 11" id="KW-0067">ATP-binding</keyword>
<dbReference type="InterPro" id="IPR022673">
    <property type="entry name" value="Hexokinase_C"/>
</dbReference>
<dbReference type="GO" id="GO:0008865">
    <property type="term" value="F:fructokinase activity"/>
    <property type="evidence" value="ECO:0007669"/>
    <property type="project" value="TreeGrafter"/>
</dbReference>
<dbReference type="GO" id="GO:0005739">
    <property type="term" value="C:mitochondrion"/>
    <property type="evidence" value="ECO:0007669"/>
    <property type="project" value="TreeGrafter"/>
</dbReference>
<dbReference type="GO" id="GO:0006096">
    <property type="term" value="P:glycolytic process"/>
    <property type="evidence" value="ECO:0007669"/>
    <property type="project" value="UniProtKB-UniPathway"/>
</dbReference>
<comment type="pathway">
    <text evidence="2">Carbohydrate metabolism; hexose metabolism.</text>
</comment>
<dbReference type="UniPathway" id="UPA00242"/>
<dbReference type="PROSITE" id="PS51748">
    <property type="entry name" value="HEXOKINASE_2"/>
    <property type="match status" value="1"/>
</dbReference>
<dbReference type="GO" id="GO:0005524">
    <property type="term" value="F:ATP binding"/>
    <property type="evidence" value="ECO:0007669"/>
    <property type="project" value="UniProtKB-UniRule"/>
</dbReference>
<evidence type="ECO:0000259" key="13">
    <source>
        <dbReference type="Pfam" id="PF03727"/>
    </source>
</evidence>
<dbReference type="InterPro" id="IPR001312">
    <property type="entry name" value="Hexokinase"/>
</dbReference>
<dbReference type="SUPFAM" id="SSF53067">
    <property type="entry name" value="Actin-like ATPase domain"/>
    <property type="match status" value="2"/>
</dbReference>
<evidence type="ECO:0000256" key="2">
    <source>
        <dbReference type="ARBA" id="ARBA00005028"/>
    </source>
</evidence>
<comment type="catalytic activity">
    <reaction evidence="10">
        <text>D-fructose + ATP = D-fructose 6-phosphate + ADP + H(+)</text>
        <dbReference type="Rhea" id="RHEA:16125"/>
        <dbReference type="ChEBI" id="CHEBI:15378"/>
        <dbReference type="ChEBI" id="CHEBI:30616"/>
        <dbReference type="ChEBI" id="CHEBI:37721"/>
        <dbReference type="ChEBI" id="CHEBI:61527"/>
        <dbReference type="ChEBI" id="CHEBI:456216"/>
        <dbReference type="EC" id="2.7.1.1"/>
    </reaction>
    <physiologicalReaction direction="left-to-right" evidence="10">
        <dbReference type="Rhea" id="RHEA:16126"/>
    </physiologicalReaction>
</comment>
<dbReference type="InterPro" id="IPR022672">
    <property type="entry name" value="Hexokinase_N"/>
</dbReference>
<evidence type="ECO:0000256" key="5">
    <source>
        <dbReference type="ARBA" id="ARBA00022741"/>
    </source>
</evidence>
<evidence type="ECO:0000256" key="4">
    <source>
        <dbReference type="ARBA" id="ARBA00022679"/>
    </source>
</evidence>
<evidence type="ECO:0000256" key="9">
    <source>
        <dbReference type="ARBA" id="ARBA00044613"/>
    </source>
</evidence>
<evidence type="ECO:0000256" key="11">
    <source>
        <dbReference type="RuleBase" id="RU362007"/>
    </source>
</evidence>
<dbReference type="InterPro" id="IPR043129">
    <property type="entry name" value="ATPase_NBD"/>
</dbReference>
<evidence type="ECO:0000256" key="8">
    <source>
        <dbReference type="ARBA" id="ARBA00023152"/>
    </source>
</evidence>
<evidence type="ECO:0000256" key="10">
    <source>
        <dbReference type="ARBA" id="ARBA00047905"/>
    </source>
</evidence>
<dbReference type="PRINTS" id="PR00475">
    <property type="entry name" value="HEXOKINASE"/>
</dbReference>
<keyword evidence="6 11" id="KW-0418">Kinase</keyword>
<proteinExistence type="inferred from homology"/>
<dbReference type="PANTHER" id="PTHR19443:SF16">
    <property type="entry name" value="HEXOKINASE TYPE 1-RELATED"/>
    <property type="match status" value="1"/>
</dbReference>
<sequence length="481" mass="52022">MAYLLAGAAGLFYLLYKGKREAGDRSLQRKILKEYQDLFDVSTQRLRDVQRDLILQVEAGLRGDKSGLLMLPTFVDILPTGDEQGDYYAIDLGGTNLRVLHTRLGPGKGEGEEQDIREWPIPKECFNTDSGKLLEFVADCVEEMLVEHPPASGALPVLGFCFSFGFNQTALNNGVLVRWTKGFYGKGLIGEDIVGALQCVFRARGRAVEIPAILNDTVATLIALRYAEPATQLGIILGTGTNAAYQERIDRIKTLDPGFKGRSEHMVVNTEWGDFFAASLPVCEEDDWVDAASVNPGRGRLEKLVSGLYMGEIVRRALARLGQHAGLFGRAAALPAALLTPGSLGSAAVAAMDEDKSADLAAAGAALATLGVARPTRRQRRVARALARLAALRSARLSAAALCALLRHLGWDERSRVVAAMDGSVFCRYAGYRAMMRDTLERLLGREAAAALELREARDGSVRGAAYLAAAASRYDHAPRA</sequence>
<dbReference type="GO" id="GO:0001678">
    <property type="term" value="P:intracellular glucose homeostasis"/>
    <property type="evidence" value="ECO:0007669"/>
    <property type="project" value="InterPro"/>
</dbReference>
<evidence type="ECO:0000256" key="6">
    <source>
        <dbReference type="ARBA" id="ARBA00022777"/>
    </source>
</evidence>
<dbReference type="GO" id="GO:0005536">
    <property type="term" value="F:D-glucose binding"/>
    <property type="evidence" value="ECO:0007669"/>
    <property type="project" value="InterPro"/>
</dbReference>
<dbReference type="GO" id="GO:0005829">
    <property type="term" value="C:cytosol"/>
    <property type="evidence" value="ECO:0007669"/>
    <property type="project" value="TreeGrafter"/>
</dbReference>
<dbReference type="UniPathway" id="UPA00109">
    <property type="reaction ID" value="UER00180"/>
</dbReference>
<reference evidence="14" key="1">
    <citation type="submission" date="2015-08" db="EMBL/GenBank/DDBJ databases">
        <authorList>
            <person name="Babu N.S."/>
            <person name="Beckwith C.J."/>
            <person name="Beseler K.G."/>
            <person name="Brison A."/>
            <person name="Carone J.V."/>
            <person name="Caskin T.P."/>
            <person name="Diamond M."/>
            <person name="Durham M.E."/>
            <person name="Foxe J.M."/>
            <person name="Go M."/>
            <person name="Henderson B.A."/>
            <person name="Jones I.B."/>
            <person name="McGettigan J.A."/>
            <person name="Micheletti S.J."/>
            <person name="Nasrallah M.E."/>
            <person name="Ortiz D."/>
            <person name="Piller C.R."/>
            <person name="Privatt S.R."/>
            <person name="Schneider S.L."/>
            <person name="Sharp S."/>
            <person name="Smith T.C."/>
            <person name="Stanton J.D."/>
            <person name="Ullery H.E."/>
            <person name="Wilson R.J."/>
            <person name="Serrano M.G."/>
            <person name="Buck G."/>
            <person name="Lee V."/>
            <person name="Wang Y."/>
            <person name="Carvalho R."/>
            <person name="Voegtly L."/>
            <person name="Shi R."/>
            <person name="Duckworth R."/>
            <person name="Johnson A."/>
            <person name="Loviza R."/>
            <person name="Walstead R."/>
            <person name="Shah Z."/>
            <person name="Kiflezghi M."/>
            <person name="Wade K."/>
            <person name="Ball S.L."/>
            <person name="Bradley K.W."/>
            <person name="Asai D.J."/>
            <person name="Bowman C.A."/>
            <person name="Russell D.A."/>
            <person name="Pope W.H."/>
            <person name="Jacobs-Sera D."/>
            <person name="Hendrix R.W."/>
            <person name="Hatfull G.F."/>
        </authorList>
    </citation>
    <scope>NUCLEOTIDE SEQUENCE</scope>
</reference>
<feature type="domain" description="Hexokinase N-terminal" evidence="12">
    <location>
        <begin position="32"/>
        <end position="226"/>
    </location>
</feature>
<evidence type="ECO:0000256" key="3">
    <source>
        <dbReference type="ARBA" id="ARBA00009225"/>
    </source>
</evidence>
<dbReference type="Gene3D" id="3.30.420.40">
    <property type="match status" value="1"/>
</dbReference>
<dbReference type="GO" id="GO:0006006">
    <property type="term" value="P:glucose metabolic process"/>
    <property type="evidence" value="ECO:0007669"/>
    <property type="project" value="TreeGrafter"/>
</dbReference>
<evidence type="ECO:0000259" key="12">
    <source>
        <dbReference type="Pfam" id="PF00349"/>
    </source>
</evidence>
<comment type="catalytic activity">
    <reaction evidence="9">
        <text>a D-hexose + ATP = a D-hexose 6-phosphate + ADP + H(+)</text>
        <dbReference type="Rhea" id="RHEA:22740"/>
        <dbReference type="ChEBI" id="CHEBI:4194"/>
        <dbReference type="ChEBI" id="CHEBI:15378"/>
        <dbReference type="ChEBI" id="CHEBI:30616"/>
        <dbReference type="ChEBI" id="CHEBI:229467"/>
        <dbReference type="ChEBI" id="CHEBI:456216"/>
        <dbReference type="EC" id="2.7.1.1"/>
    </reaction>
    <physiologicalReaction direction="left-to-right" evidence="9">
        <dbReference type="Rhea" id="RHEA:22741"/>
    </physiologicalReaction>
</comment>
<dbReference type="PANTHER" id="PTHR19443">
    <property type="entry name" value="HEXOKINASE"/>
    <property type="match status" value="1"/>
</dbReference>
<keyword evidence="8 11" id="KW-0324">Glycolysis</keyword>
<comment type="pathway">
    <text evidence="1">Carbohydrate degradation; glycolysis; D-glyceraldehyde 3-phosphate and glycerone phosphate from D-glucose: step 1/4.</text>
</comment>
<name>A0A1D1ZPC9_AUXPR</name>
<dbReference type="EC" id="2.7.1.-" evidence="11"/>
<keyword evidence="4 11" id="KW-0808">Transferase</keyword>
<gene>
    <name evidence="14" type="ORF">g.56517</name>
</gene>
<dbReference type="EMBL" id="GDKF01009788">
    <property type="protein sequence ID" value="JAT68834.1"/>
    <property type="molecule type" value="Transcribed_RNA"/>
</dbReference>
<evidence type="ECO:0000256" key="7">
    <source>
        <dbReference type="ARBA" id="ARBA00022840"/>
    </source>
</evidence>
<comment type="similarity">
    <text evidence="3 11">Belongs to the hexokinase family.</text>
</comment>
<dbReference type="Pfam" id="PF00349">
    <property type="entry name" value="Hexokinase_1"/>
    <property type="match status" value="1"/>
</dbReference>
<dbReference type="Pfam" id="PF03727">
    <property type="entry name" value="Hexokinase_2"/>
    <property type="match status" value="1"/>
</dbReference>
<dbReference type="AlphaFoldDB" id="A0A1D1ZPC9"/>
<feature type="domain" description="Hexokinase C-terminal" evidence="13">
    <location>
        <begin position="233"/>
        <end position="470"/>
    </location>
</feature>
<evidence type="ECO:0000313" key="14">
    <source>
        <dbReference type="EMBL" id="JAT68834.1"/>
    </source>
</evidence>
<organism evidence="14">
    <name type="scientific">Auxenochlorella protothecoides</name>
    <name type="common">Green microalga</name>
    <name type="synonym">Chlorella protothecoides</name>
    <dbReference type="NCBI Taxonomy" id="3075"/>
    <lineage>
        <taxon>Eukaryota</taxon>
        <taxon>Viridiplantae</taxon>
        <taxon>Chlorophyta</taxon>
        <taxon>core chlorophytes</taxon>
        <taxon>Trebouxiophyceae</taxon>
        <taxon>Chlorellales</taxon>
        <taxon>Chlorellaceae</taxon>
        <taxon>Auxenochlorella</taxon>
    </lineage>
</organism>
<accession>A0A1D1ZPC9</accession>